<feature type="region of interest" description="Disordered" evidence="1">
    <location>
        <begin position="1"/>
        <end position="39"/>
    </location>
</feature>
<feature type="region of interest" description="Disordered" evidence="1">
    <location>
        <begin position="263"/>
        <end position="325"/>
    </location>
</feature>
<feature type="region of interest" description="Disordered" evidence="1">
    <location>
        <begin position="493"/>
        <end position="516"/>
    </location>
</feature>
<comment type="caution">
    <text evidence="3">The sequence shown here is derived from an EMBL/GenBank/DDBJ whole genome shotgun (WGS) entry which is preliminary data.</text>
</comment>
<feature type="domain" description="Reverse transcriptase Ty1/copia-type" evidence="2">
    <location>
        <begin position="615"/>
        <end position="858"/>
    </location>
</feature>
<feature type="compositionally biased region" description="Gly residues" evidence="1">
    <location>
        <begin position="314"/>
        <end position="325"/>
    </location>
</feature>
<name>A0AAD8QVI4_LOLMU</name>
<proteinExistence type="predicted"/>
<evidence type="ECO:0000313" key="3">
    <source>
        <dbReference type="EMBL" id="KAK1608966.1"/>
    </source>
</evidence>
<feature type="compositionally biased region" description="Polar residues" evidence="1">
    <location>
        <begin position="496"/>
        <end position="511"/>
    </location>
</feature>
<dbReference type="Pfam" id="PF07727">
    <property type="entry name" value="RVT_2"/>
    <property type="match status" value="1"/>
</dbReference>
<organism evidence="3 4">
    <name type="scientific">Lolium multiflorum</name>
    <name type="common">Italian ryegrass</name>
    <name type="synonym">Lolium perenne subsp. multiflorum</name>
    <dbReference type="NCBI Taxonomy" id="4521"/>
    <lineage>
        <taxon>Eukaryota</taxon>
        <taxon>Viridiplantae</taxon>
        <taxon>Streptophyta</taxon>
        <taxon>Embryophyta</taxon>
        <taxon>Tracheophyta</taxon>
        <taxon>Spermatophyta</taxon>
        <taxon>Magnoliopsida</taxon>
        <taxon>Liliopsida</taxon>
        <taxon>Poales</taxon>
        <taxon>Poaceae</taxon>
        <taxon>BOP clade</taxon>
        <taxon>Pooideae</taxon>
        <taxon>Poodae</taxon>
        <taxon>Poeae</taxon>
        <taxon>Poeae Chloroplast Group 2 (Poeae type)</taxon>
        <taxon>Loliodinae</taxon>
        <taxon>Loliinae</taxon>
        <taxon>Lolium</taxon>
    </lineage>
</organism>
<dbReference type="PANTHER" id="PTHR11439">
    <property type="entry name" value="GAG-POL-RELATED RETROTRANSPOSON"/>
    <property type="match status" value="1"/>
</dbReference>
<dbReference type="InterPro" id="IPR013103">
    <property type="entry name" value="RVT_2"/>
</dbReference>
<dbReference type="Pfam" id="PF14223">
    <property type="entry name" value="Retrotran_gag_2"/>
    <property type="match status" value="1"/>
</dbReference>
<dbReference type="EMBL" id="JAUUTY010000007">
    <property type="protein sequence ID" value="KAK1608966.1"/>
    <property type="molecule type" value="Genomic_DNA"/>
</dbReference>
<dbReference type="CDD" id="cd09272">
    <property type="entry name" value="RNase_HI_RT_Ty1"/>
    <property type="match status" value="1"/>
</dbReference>
<evidence type="ECO:0000259" key="2">
    <source>
        <dbReference type="Pfam" id="PF07727"/>
    </source>
</evidence>
<dbReference type="PANTHER" id="PTHR11439:SF450">
    <property type="entry name" value="REVERSE TRANSCRIPTASE TY1_COPIA-TYPE DOMAIN-CONTAINING PROTEIN"/>
    <property type="match status" value="1"/>
</dbReference>
<dbReference type="SUPFAM" id="SSF56672">
    <property type="entry name" value="DNA/RNA polymerases"/>
    <property type="match status" value="1"/>
</dbReference>
<accession>A0AAD8QVI4</accession>
<evidence type="ECO:0000256" key="1">
    <source>
        <dbReference type="SAM" id="MobiDB-lite"/>
    </source>
</evidence>
<keyword evidence="4" id="KW-1185">Reference proteome</keyword>
<reference evidence="3" key="1">
    <citation type="submission" date="2023-07" db="EMBL/GenBank/DDBJ databases">
        <title>A chromosome-level genome assembly of Lolium multiflorum.</title>
        <authorList>
            <person name="Chen Y."/>
            <person name="Copetti D."/>
            <person name="Kolliker R."/>
            <person name="Studer B."/>
        </authorList>
    </citation>
    <scope>NUCLEOTIDE SEQUENCE</scope>
    <source>
        <strain evidence="3">02402/16</strain>
        <tissue evidence="3">Leaf</tissue>
    </source>
</reference>
<evidence type="ECO:0000313" key="4">
    <source>
        <dbReference type="Proteomes" id="UP001231189"/>
    </source>
</evidence>
<dbReference type="InterPro" id="IPR043502">
    <property type="entry name" value="DNA/RNA_pol_sf"/>
</dbReference>
<dbReference type="Proteomes" id="UP001231189">
    <property type="component" value="Unassembled WGS sequence"/>
</dbReference>
<dbReference type="AlphaFoldDB" id="A0AAD8QVI4"/>
<feature type="compositionally biased region" description="Low complexity" evidence="1">
    <location>
        <begin position="7"/>
        <end position="39"/>
    </location>
</feature>
<sequence length="1105" mass="121240">MVSSPALSAESVGSKSSSSRLSNPSLNFSAGSSSSSPTSSGPFNFAPMITTRLTPDNYLFWKAQVYPVLRSHLLTGFIDGTFPCPSETVANPTLASDANAPPMIYNPEFTAWHQQDAAILSAIMSTSTESVQGIILFASTSHEAWSTLASSYASQSTARAMQIRGALNKVKKLDSSVTTYFNKVKSMSDTLTSIGEPLRPAELTGYLMNGLDEDYDALVQIVSARALTDPMPVRDIYAQMLNTEQRMEGRKAEISADVNMSAHYSARSGGGGKTPYQPSYRPDPRQQGKMSFKPSYTPSPSPNGRPSDRAPHGGSSGYQGGGGGTRPTCQICSKVGHVASCCFKRFQRNFLGAGNDGRYMDKQIAAFSVSTHGSTPSYPVDPSWYADTGATDHLTNELDKLHMKEQYQGKDHVHTANGAANHGAGYGQGARLELLDDCMDAGHNDSQCQDVNQCQNNDQQTDRCQENDRAHALLHPHAVQAAADDFFTPVRANPSRAGSLSASSHDASTGPVTLFHSEATPGTAELELDSLNKPVQSSSLSSPEPAPAPTGVVTRLQHGIRNPKQRTDGTIAWQAIRQAHTADLTLTEPRDHREAMACPHWRDAMETEFSALQNNKTWHLVPPVPGVNIIDSKWVFKIKQKSDGSIERYKARLVAKGFKQRYGLDYEDTFSPVVKPTTIRLLLSMALTHGWHLRQLDIQNAFLHGVLEEEVFMRQPPGFEDTSQPGYLCRLDKALYGLKQAPRAWHARLSSVLCGLGFTASTADTSLFILRRRDLTLYLLVYVDDIIVISSTNVAIDRLIHQLRSSFALKDLGQLNYFLGIEVHIREGCILLSQRKYALELLRRAGLLKCSPASTPMISSDKLSSTDGTPLSSEESTRYRSIVGGLQYLTMTRPDLSFAVNKVCQYLHAPRCTHWSAVKRILRYIQGTLSDGLSLRRPKASPDLLTAFSDADWAGNSDDRRSTGGYAIFYGGNLVTWSARKQATVSRSSTESEYKAIANATAEIIWIQALLGELGVSSSRPPILWCDNIGAMYLSSNPVFHARTKHIEVDYHFVRERVAQKLLQIKFISSKDQLADIFTKPLSLPLFQACRRNLNLCSSVEIEGG</sequence>
<protein>
    <recommendedName>
        <fullName evidence="2">Reverse transcriptase Ty1/copia-type domain-containing protein</fullName>
    </recommendedName>
</protein>
<gene>
    <name evidence="3" type="ORF">QYE76_032639</name>
</gene>